<evidence type="ECO:0000256" key="3">
    <source>
        <dbReference type="ARBA" id="ARBA00037247"/>
    </source>
</evidence>
<evidence type="ECO:0000256" key="2">
    <source>
        <dbReference type="ARBA" id="ARBA00022598"/>
    </source>
</evidence>
<organism evidence="10 11">
    <name type="scientific">Romanomermis culicivorax</name>
    <name type="common">Nematode worm</name>
    <dbReference type="NCBI Taxonomy" id="13658"/>
    <lineage>
        <taxon>Eukaryota</taxon>
        <taxon>Metazoa</taxon>
        <taxon>Ecdysozoa</taxon>
        <taxon>Nematoda</taxon>
        <taxon>Enoplea</taxon>
        <taxon>Dorylaimia</taxon>
        <taxon>Mermithida</taxon>
        <taxon>Mermithoidea</taxon>
        <taxon>Mermithidae</taxon>
        <taxon>Romanomermis</taxon>
    </lineage>
</organism>
<feature type="domain" description="AMP-dependent synthetase/ligase" evidence="8">
    <location>
        <begin position="54"/>
        <end position="445"/>
    </location>
</feature>
<dbReference type="InterPro" id="IPR042099">
    <property type="entry name" value="ANL_N_sf"/>
</dbReference>
<protein>
    <recommendedName>
        <fullName evidence="5">Medium-chain acyl-CoA ligase ACSF2, mitochondrial</fullName>
        <ecNumber evidence="4">6.2.1.2</ecNumber>
    </recommendedName>
</protein>
<feature type="domain" description="AMP-binding enzyme C-terminal" evidence="9">
    <location>
        <begin position="496"/>
        <end position="573"/>
    </location>
</feature>
<evidence type="ECO:0000256" key="6">
    <source>
        <dbReference type="ARBA" id="ARBA00047319"/>
    </source>
</evidence>
<evidence type="ECO:0000256" key="5">
    <source>
        <dbReference type="ARBA" id="ARBA00039638"/>
    </source>
</evidence>
<evidence type="ECO:0000259" key="9">
    <source>
        <dbReference type="Pfam" id="PF13193"/>
    </source>
</evidence>
<dbReference type="Gene3D" id="3.30.300.30">
    <property type="match status" value="1"/>
</dbReference>
<dbReference type="InterPro" id="IPR045851">
    <property type="entry name" value="AMP-bd_C_sf"/>
</dbReference>
<dbReference type="AlphaFoldDB" id="A0A915IP81"/>
<dbReference type="WBParaSite" id="nRc.2.0.1.t15792-RA">
    <property type="protein sequence ID" value="nRc.2.0.1.t15792-RA"/>
    <property type="gene ID" value="nRc.2.0.1.g15792"/>
</dbReference>
<reference evidence="11" key="1">
    <citation type="submission" date="2022-11" db="UniProtKB">
        <authorList>
            <consortium name="WormBaseParasite"/>
        </authorList>
    </citation>
    <scope>IDENTIFICATION</scope>
</reference>
<dbReference type="Pfam" id="PF00501">
    <property type="entry name" value="AMP-binding"/>
    <property type="match status" value="1"/>
</dbReference>
<dbReference type="PANTHER" id="PTHR43201">
    <property type="entry name" value="ACYL-COA SYNTHETASE"/>
    <property type="match status" value="1"/>
</dbReference>
<dbReference type="OMA" id="ICCRGYN"/>
<keyword evidence="10" id="KW-1185">Reference proteome</keyword>
<comment type="similarity">
    <text evidence="1">Belongs to the ATP-dependent AMP-binding enzyme family.</text>
</comment>
<dbReference type="InterPro" id="IPR020845">
    <property type="entry name" value="AMP-binding_CS"/>
</dbReference>
<comment type="function">
    <text evidence="3">Acyl-CoA synthases catalyze the initial reaction in fatty acid metabolism, by forming a thioester with CoA. Has some preference toward medium-chain substrates. Plays a role in adipocyte differentiation.</text>
</comment>
<dbReference type="GO" id="GO:0031956">
    <property type="term" value="F:medium-chain fatty acid-CoA ligase activity"/>
    <property type="evidence" value="ECO:0007669"/>
    <property type="project" value="UniProtKB-EC"/>
</dbReference>
<evidence type="ECO:0000256" key="4">
    <source>
        <dbReference type="ARBA" id="ARBA00039009"/>
    </source>
</evidence>
<dbReference type="FunFam" id="3.40.50.12780:FF:000003">
    <property type="entry name" value="Long-chain-fatty-acid--CoA ligase FadD"/>
    <property type="match status" value="1"/>
</dbReference>
<dbReference type="EC" id="6.2.1.2" evidence="4"/>
<dbReference type="PROSITE" id="PS00455">
    <property type="entry name" value="AMP_BINDING"/>
    <property type="match status" value="1"/>
</dbReference>
<evidence type="ECO:0000256" key="1">
    <source>
        <dbReference type="ARBA" id="ARBA00006432"/>
    </source>
</evidence>
<sequence length="591" mass="66952">MFSKHFFHFSINNFKNVEKISKTAILRFYSTAKWSYVHGASALPLMYKTTGQILEESVDKYGDRTAFIFPKQDVRKNYREFYSDVKSLARGLLALGLRTGDRVGMWGPNTYEWVVAQFASSLAGLIFVTVNPAYEQDELAYALHKVGVRCLIASNSYRNRSYYELLTGLLPGLPKGDKNELNFGKGVWTYDEISNGDDSKLDKKIRELNTFVQADDPANILFTSGTTGRPKGATLSHFNIVNNAYFIGKRMNYDKQNSVINAQNWREWPEATTTVICCPPPLYHCFGCIIGSLASVLHGATCVFPSTAFDAKMSLSSIHDEKCNSLYGTPTMFVDMLSNSNFDKYDYTSLRTGIMAGATCPIELCMDVIHKMHMKNFTLLYGTTENSPGTFQTTMLCELDDRVSTVGKVHDHVEAKIIDEHDHMLPIETTGELCIRGHCVMLNYWNDERQTNEVIGRDGWYKTGDLASIDANGRLKIVGRRKDLIIRGGENIYPAEIEQFLHTHPKVCDVQVIGVPDKRLGEEVCAWIRLKEGETCGEQEIRDYCMGKITYFKIPRYIVFKHQSDFPVTVTGKIQKYKMREVAVKELNLSI</sequence>
<dbReference type="Pfam" id="PF13193">
    <property type="entry name" value="AMP-binding_C"/>
    <property type="match status" value="1"/>
</dbReference>
<keyword evidence="2" id="KW-0436">Ligase</keyword>
<dbReference type="FunFam" id="3.30.300.30:FF:000008">
    <property type="entry name" value="2,3-dihydroxybenzoate-AMP ligase"/>
    <property type="match status" value="1"/>
</dbReference>
<comment type="catalytic activity">
    <reaction evidence="6">
        <text>octanoate + ATP + CoA = octanoyl-CoA + AMP + diphosphate</text>
        <dbReference type="Rhea" id="RHEA:33631"/>
        <dbReference type="ChEBI" id="CHEBI:25646"/>
        <dbReference type="ChEBI" id="CHEBI:30616"/>
        <dbReference type="ChEBI" id="CHEBI:33019"/>
        <dbReference type="ChEBI" id="CHEBI:57287"/>
        <dbReference type="ChEBI" id="CHEBI:57386"/>
        <dbReference type="ChEBI" id="CHEBI:456215"/>
    </reaction>
</comment>
<comment type="catalytic activity">
    <reaction evidence="7">
        <text>a medium-chain fatty acid + ATP + CoA = a medium-chain fatty acyl-CoA + AMP + diphosphate</text>
        <dbReference type="Rhea" id="RHEA:48340"/>
        <dbReference type="ChEBI" id="CHEBI:30616"/>
        <dbReference type="ChEBI" id="CHEBI:33019"/>
        <dbReference type="ChEBI" id="CHEBI:57287"/>
        <dbReference type="ChEBI" id="CHEBI:59558"/>
        <dbReference type="ChEBI" id="CHEBI:90546"/>
        <dbReference type="ChEBI" id="CHEBI:456215"/>
        <dbReference type="EC" id="6.2.1.2"/>
    </reaction>
</comment>
<dbReference type="InterPro" id="IPR025110">
    <property type="entry name" value="AMP-bd_C"/>
</dbReference>
<proteinExistence type="inferred from homology"/>
<dbReference type="CDD" id="cd05917">
    <property type="entry name" value="FACL_like_2"/>
    <property type="match status" value="1"/>
</dbReference>
<dbReference type="Gene3D" id="3.40.50.12780">
    <property type="entry name" value="N-terminal domain of ligase-like"/>
    <property type="match status" value="1"/>
</dbReference>
<dbReference type="PANTHER" id="PTHR43201:SF5">
    <property type="entry name" value="MEDIUM-CHAIN ACYL-COA LIGASE ACSF2, MITOCHONDRIAL"/>
    <property type="match status" value="1"/>
</dbReference>
<evidence type="ECO:0000259" key="8">
    <source>
        <dbReference type="Pfam" id="PF00501"/>
    </source>
</evidence>
<dbReference type="InterPro" id="IPR000873">
    <property type="entry name" value="AMP-dep_synth/lig_dom"/>
</dbReference>
<dbReference type="Proteomes" id="UP000887565">
    <property type="component" value="Unplaced"/>
</dbReference>
<name>A0A915IP81_ROMCU</name>
<dbReference type="GO" id="GO:0006631">
    <property type="term" value="P:fatty acid metabolic process"/>
    <property type="evidence" value="ECO:0007669"/>
    <property type="project" value="TreeGrafter"/>
</dbReference>
<evidence type="ECO:0000256" key="7">
    <source>
        <dbReference type="ARBA" id="ARBA00048277"/>
    </source>
</evidence>
<dbReference type="SUPFAM" id="SSF56801">
    <property type="entry name" value="Acetyl-CoA synthetase-like"/>
    <property type="match status" value="1"/>
</dbReference>
<evidence type="ECO:0000313" key="11">
    <source>
        <dbReference type="WBParaSite" id="nRc.2.0.1.t15792-RA"/>
    </source>
</evidence>
<evidence type="ECO:0000313" key="10">
    <source>
        <dbReference type="Proteomes" id="UP000887565"/>
    </source>
</evidence>
<accession>A0A915IP81</accession>